<dbReference type="InterPro" id="IPR043135">
    <property type="entry name" value="Fur_C"/>
</dbReference>
<evidence type="ECO:0000313" key="7">
    <source>
        <dbReference type="EMBL" id="MDQ0361296.1"/>
    </source>
</evidence>
<evidence type="ECO:0000256" key="2">
    <source>
        <dbReference type="ARBA" id="ARBA00022491"/>
    </source>
</evidence>
<organism evidence="7 8">
    <name type="scientific">Breznakia pachnodae</name>
    <dbReference type="NCBI Taxonomy" id="265178"/>
    <lineage>
        <taxon>Bacteria</taxon>
        <taxon>Bacillati</taxon>
        <taxon>Bacillota</taxon>
        <taxon>Erysipelotrichia</taxon>
        <taxon>Erysipelotrichales</taxon>
        <taxon>Erysipelotrichaceae</taxon>
        <taxon>Breznakia</taxon>
    </lineage>
</organism>
<dbReference type="PANTHER" id="PTHR33202:SF7">
    <property type="entry name" value="FERRIC UPTAKE REGULATION PROTEIN"/>
    <property type="match status" value="1"/>
</dbReference>
<dbReference type="Pfam" id="PF01475">
    <property type="entry name" value="FUR"/>
    <property type="match status" value="1"/>
</dbReference>
<dbReference type="InterPro" id="IPR036390">
    <property type="entry name" value="WH_DNA-bd_sf"/>
</dbReference>
<keyword evidence="2" id="KW-0678">Repressor</keyword>
<keyword evidence="3" id="KW-0862">Zinc</keyword>
<dbReference type="Gene3D" id="1.10.10.10">
    <property type="entry name" value="Winged helix-like DNA-binding domain superfamily/Winged helix DNA-binding domain"/>
    <property type="match status" value="1"/>
</dbReference>
<dbReference type="InterPro" id="IPR002481">
    <property type="entry name" value="FUR"/>
</dbReference>
<dbReference type="CDD" id="cd07153">
    <property type="entry name" value="Fur_like"/>
    <property type="match status" value="1"/>
</dbReference>
<evidence type="ECO:0000256" key="6">
    <source>
        <dbReference type="ARBA" id="ARBA00023163"/>
    </source>
</evidence>
<comment type="caution">
    <text evidence="7">The sequence shown here is derived from an EMBL/GenBank/DDBJ whole genome shotgun (WGS) entry which is preliminary data.</text>
</comment>
<proteinExistence type="inferred from homology"/>
<evidence type="ECO:0000256" key="5">
    <source>
        <dbReference type="ARBA" id="ARBA00023125"/>
    </source>
</evidence>
<dbReference type="Gene3D" id="3.30.1490.190">
    <property type="match status" value="1"/>
</dbReference>
<name>A0ABU0E3J2_9FIRM</name>
<comment type="similarity">
    <text evidence="1">Belongs to the Fur family.</text>
</comment>
<gene>
    <name evidence="7" type="ORF">J2S15_002043</name>
</gene>
<dbReference type="SUPFAM" id="SSF46785">
    <property type="entry name" value="Winged helix' DNA-binding domain"/>
    <property type="match status" value="1"/>
</dbReference>
<protein>
    <submittedName>
        <fullName evidence="7">Fe2+ or Zn2+ uptake regulation protein</fullName>
    </submittedName>
</protein>
<keyword evidence="8" id="KW-1185">Reference proteome</keyword>
<evidence type="ECO:0000256" key="4">
    <source>
        <dbReference type="ARBA" id="ARBA00023015"/>
    </source>
</evidence>
<keyword evidence="6" id="KW-0804">Transcription</keyword>
<dbReference type="EMBL" id="JAUSUR010000003">
    <property type="protein sequence ID" value="MDQ0361296.1"/>
    <property type="molecule type" value="Genomic_DNA"/>
</dbReference>
<accession>A0ABU0E3J2</accession>
<dbReference type="RefSeq" id="WP_307407898.1">
    <property type="nucleotide sequence ID" value="NZ_JAUSUR010000003.1"/>
</dbReference>
<evidence type="ECO:0000256" key="1">
    <source>
        <dbReference type="ARBA" id="ARBA00007957"/>
    </source>
</evidence>
<sequence>MAYKHSKQRDQILDYMKSLSDKHVSAEDIHQHFNRGDKKISLATIYRNLGILEDMKEIKKISLPNESSIYDKTCEPHYHFYCEKCKKLYDLDVPYKLGLHDEVSDDSVIGVIDSHEITFKGVCKHCTSNGR</sequence>
<dbReference type="PANTHER" id="PTHR33202">
    <property type="entry name" value="ZINC UPTAKE REGULATION PROTEIN"/>
    <property type="match status" value="1"/>
</dbReference>
<evidence type="ECO:0000313" key="8">
    <source>
        <dbReference type="Proteomes" id="UP001230220"/>
    </source>
</evidence>
<reference evidence="7 8" key="1">
    <citation type="submission" date="2023-07" db="EMBL/GenBank/DDBJ databases">
        <title>Genomic Encyclopedia of Type Strains, Phase IV (KMG-IV): sequencing the most valuable type-strain genomes for metagenomic binning, comparative biology and taxonomic classification.</title>
        <authorList>
            <person name="Goeker M."/>
        </authorList>
    </citation>
    <scope>NUCLEOTIDE SEQUENCE [LARGE SCALE GENOMIC DNA]</scope>
    <source>
        <strain evidence="7 8">DSM 16784</strain>
    </source>
</reference>
<keyword evidence="4" id="KW-0805">Transcription regulation</keyword>
<evidence type="ECO:0000256" key="3">
    <source>
        <dbReference type="ARBA" id="ARBA00022833"/>
    </source>
</evidence>
<dbReference type="InterPro" id="IPR036388">
    <property type="entry name" value="WH-like_DNA-bd_sf"/>
</dbReference>
<keyword evidence="5" id="KW-0238">DNA-binding</keyword>
<dbReference type="Proteomes" id="UP001230220">
    <property type="component" value="Unassembled WGS sequence"/>
</dbReference>